<dbReference type="PANTHER" id="PTHR43037:SF1">
    <property type="entry name" value="BLL1128 PROTEIN"/>
    <property type="match status" value="1"/>
</dbReference>
<dbReference type="Pfam" id="PF02230">
    <property type="entry name" value="Abhydrolase_2"/>
    <property type="match status" value="1"/>
</dbReference>
<evidence type="ECO:0000259" key="3">
    <source>
        <dbReference type="Pfam" id="PF02230"/>
    </source>
</evidence>
<dbReference type="InterPro" id="IPR003140">
    <property type="entry name" value="PLipase/COase/thioEstase"/>
</dbReference>
<reference evidence="4 5" key="1">
    <citation type="submission" date="2018-11" db="EMBL/GenBank/DDBJ databases">
        <title>Parancylomarina longa gen. nov., sp. nov., isolated from sediments of southern Okinawa.</title>
        <authorList>
            <person name="Fu T."/>
        </authorList>
    </citation>
    <scope>NUCLEOTIDE SEQUENCE [LARGE SCALE GENOMIC DNA]</scope>
    <source>
        <strain evidence="4 5">T3-2 S1-C</strain>
    </source>
</reference>
<feature type="chain" id="PRO_5019404728" evidence="2">
    <location>
        <begin position="21"/>
        <end position="254"/>
    </location>
</feature>
<feature type="signal peptide" evidence="2">
    <location>
        <begin position="1"/>
        <end position="20"/>
    </location>
</feature>
<feature type="domain" description="Phospholipase/carboxylesterase/thioesterase" evidence="3">
    <location>
        <begin position="54"/>
        <end position="238"/>
    </location>
</feature>
<dbReference type="InterPro" id="IPR050955">
    <property type="entry name" value="Plant_Biomass_Hydrol_Est"/>
</dbReference>
<dbReference type="EMBL" id="RJJX01000004">
    <property type="protein sequence ID" value="RUT79121.1"/>
    <property type="molecule type" value="Genomic_DNA"/>
</dbReference>
<dbReference type="SUPFAM" id="SSF53474">
    <property type="entry name" value="alpha/beta-Hydrolases"/>
    <property type="match status" value="1"/>
</dbReference>
<evidence type="ECO:0000313" key="4">
    <source>
        <dbReference type="EMBL" id="RUT79121.1"/>
    </source>
</evidence>
<proteinExistence type="predicted"/>
<dbReference type="OrthoDB" id="9764953at2"/>
<evidence type="ECO:0000256" key="2">
    <source>
        <dbReference type="SAM" id="SignalP"/>
    </source>
</evidence>
<dbReference type="Proteomes" id="UP000282985">
    <property type="component" value="Unassembled WGS sequence"/>
</dbReference>
<keyword evidence="5" id="KW-1185">Reference proteome</keyword>
<dbReference type="AlphaFoldDB" id="A0A434AX69"/>
<evidence type="ECO:0000256" key="1">
    <source>
        <dbReference type="ARBA" id="ARBA00022729"/>
    </source>
</evidence>
<protein>
    <submittedName>
        <fullName evidence="4">Phospholipase</fullName>
    </submittedName>
</protein>
<evidence type="ECO:0000313" key="5">
    <source>
        <dbReference type="Proteomes" id="UP000282985"/>
    </source>
</evidence>
<sequence>MKKIILLLLCICFSISNSSAQSNRFGFEKFTGKDGTALNYRLLSPDYNTTRKFPLIVFLHGSGERGSDNEAQLKWGVLNFATDEALSLHPAFVIAPQCPKEEQWANYYQNDSTGVFLMKSTPSKSMNLLVDLIHQFVRTHAVDRNRIYITGLSMGGYGTYDAIERYPNLFAAAVPVCGAGDSSKAESIAHIPIWIFHGAEDPAVNCLYSLDMLNALVKAGAHPGFTQYPEVGHFSWLEAYSDKQMMTWLFRQHQ</sequence>
<comment type="caution">
    <text evidence="4">The sequence shown here is derived from an EMBL/GenBank/DDBJ whole genome shotgun (WGS) entry which is preliminary data.</text>
</comment>
<organism evidence="4 5">
    <name type="scientific">Ancylomarina longa</name>
    <dbReference type="NCBI Taxonomy" id="2487017"/>
    <lineage>
        <taxon>Bacteria</taxon>
        <taxon>Pseudomonadati</taxon>
        <taxon>Bacteroidota</taxon>
        <taxon>Bacteroidia</taxon>
        <taxon>Marinilabiliales</taxon>
        <taxon>Marinifilaceae</taxon>
        <taxon>Ancylomarina</taxon>
    </lineage>
</organism>
<dbReference type="InterPro" id="IPR029058">
    <property type="entry name" value="AB_hydrolase_fold"/>
</dbReference>
<keyword evidence="1 2" id="KW-0732">Signal</keyword>
<dbReference type="PANTHER" id="PTHR43037">
    <property type="entry name" value="UNNAMED PRODUCT-RELATED"/>
    <property type="match status" value="1"/>
</dbReference>
<dbReference type="RefSeq" id="WP_127342843.1">
    <property type="nucleotide sequence ID" value="NZ_RJJX01000004.1"/>
</dbReference>
<gene>
    <name evidence="4" type="ORF">DLK05_04705</name>
</gene>
<name>A0A434AX69_9BACT</name>
<dbReference type="Gene3D" id="3.40.50.1820">
    <property type="entry name" value="alpha/beta hydrolase"/>
    <property type="match status" value="1"/>
</dbReference>
<accession>A0A434AX69</accession>
<dbReference type="GO" id="GO:0016787">
    <property type="term" value="F:hydrolase activity"/>
    <property type="evidence" value="ECO:0007669"/>
    <property type="project" value="InterPro"/>
</dbReference>